<protein>
    <recommendedName>
        <fullName evidence="2">Integrase catalytic domain-containing protein</fullName>
    </recommendedName>
</protein>
<organism evidence="3 4">
    <name type="scientific">Oceanospirillum linum</name>
    <dbReference type="NCBI Taxonomy" id="966"/>
    <lineage>
        <taxon>Bacteria</taxon>
        <taxon>Pseudomonadati</taxon>
        <taxon>Pseudomonadota</taxon>
        <taxon>Gammaproteobacteria</taxon>
        <taxon>Oceanospirillales</taxon>
        <taxon>Oceanospirillaceae</taxon>
        <taxon>Oceanospirillum</taxon>
    </lineage>
</organism>
<dbReference type="InterPro" id="IPR001584">
    <property type="entry name" value="Integrase_cat-core"/>
</dbReference>
<dbReference type="STRING" id="966.BTA35_0204745"/>
<dbReference type="InterPro" id="IPR012337">
    <property type="entry name" value="RNaseH-like_sf"/>
</dbReference>
<dbReference type="GO" id="GO:0003676">
    <property type="term" value="F:nucleic acid binding"/>
    <property type="evidence" value="ECO:0007669"/>
    <property type="project" value="InterPro"/>
</dbReference>
<gene>
    <name evidence="3" type="ORF">BTA35_0204745</name>
</gene>
<keyword evidence="4" id="KW-1185">Reference proteome</keyword>
<name>A0A1T1HG22_OCELI</name>
<feature type="domain" description="Integrase catalytic" evidence="2">
    <location>
        <begin position="204"/>
        <end position="406"/>
    </location>
</feature>
<dbReference type="Gene3D" id="3.30.420.10">
    <property type="entry name" value="Ribonuclease H-like superfamily/Ribonuclease H"/>
    <property type="match status" value="1"/>
</dbReference>
<accession>A0A1T1HG22</accession>
<evidence type="ECO:0000313" key="3">
    <source>
        <dbReference type="EMBL" id="OOV88788.1"/>
    </source>
</evidence>
<dbReference type="Proteomes" id="UP000190064">
    <property type="component" value="Unassembled WGS sequence"/>
</dbReference>
<dbReference type="GO" id="GO:0015074">
    <property type="term" value="P:DNA integration"/>
    <property type="evidence" value="ECO:0007669"/>
    <property type="project" value="InterPro"/>
</dbReference>
<reference evidence="3" key="1">
    <citation type="submission" date="2017-02" db="EMBL/GenBank/DDBJ databases">
        <title>Draft Genome Sequence of the Salt Water Bacterium Oceanospirillum linum ATCC 11336.</title>
        <authorList>
            <person name="Trachtenberg A.M."/>
            <person name="Carney J.G."/>
            <person name="Linnane J.D."/>
            <person name="Rheaume B.A."/>
            <person name="Pitts N.L."/>
            <person name="Mykles D.L."/>
            <person name="Maclea K.S."/>
        </authorList>
    </citation>
    <scope>NUCLEOTIDE SEQUENCE [LARGE SCALE GENOMIC DNA]</scope>
    <source>
        <strain evidence="3">ATCC 11336</strain>
    </source>
</reference>
<dbReference type="RefSeq" id="WP_077243237.1">
    <property type="nucleotide sequence ID" value="NZ_FXTS01000004.1"/>
</dbReference>
<comment type="caution">
    <text evidence="3">The sequence shown here is derived from an EMBL/GenBank/DDBJ whole genome shotgun (WGS) entry which is preliminary data.</text>
</comment>
<feature type="region of interest" description="Disordered" evidence="1">
    <location>
        <begin position="548"/>
        <end position="601"/>
    </location>
</feature>
<evidence type="ECO:0000256" key="1">
    <source>
        <dbReference type="SAM" id="MobiDB-lite"/>
    </source>
</evidence>
<dbReference type="AlphaFoldDB" id="A0A1T1HG22"/>
<evidence type="ECO:0000259" key="2">
    <source>
        <dbReference type="PROSITE" id="PS50994"/>
    </source>
</evidence>
<dbReference type="EMBL" id="MTSD02000001">
    <property type="protein sequence ID" value="OOV88788.1"/>
    <property type="molecule type" value="Genomic_DNA"/>
</dbReference>
<dbReference type="InterPro" id="IPR036397">
    <property type="entry name" value="RNaseH_sf"/>
</dbReference>
<feature type="compositionally biased region" description="Basic residues" evidence="1">
    <location>
        <begin position="552"/>
        <end position="564"/>
    </location>
</feature>
<sequence>MFEDEYSPEYIDNLDGGFIEHNEGEEDTYDLDCFPKEQQQIAVAKTKFILNIRKKLKDKGWTKENVMPIVDALYDASLPFKSPSLSSVQRWHRSLSQNQDNPAVLVSKHHRKGNRNSKVGDDKYFDLALERFLKATRPTAMSAYRYYESQMLIDIENGKYEGRPISQTAFYKRLAKLSSYEVTAKRYGKYKADMKFGYKGGPLKLERPLQRVEIDHTPLDLILLDDETLHPLGRPYLTILKDSLSKCIIGYHLSFQAPSYASASKAICHAMLPKKIKGPDGKPSWECHGKIETLVADNGAEFWSESLEHFCLEAGINIQYNKVGQPWGKGLVERNFLTIQQLILDDLEGKTFSNNVERADYNSVKNAKFKFSRFVKAFETWVAEVFNWEPNQKKTHVPMLEWRKAVNKFPPNELTPPEHEHIKLISGILKKPALQNNGIIFEHLRYDSKELADYRKQFCRDKKIKVTTKVNIDDLGFAYVYLFEYERYLKVPCVDFQYASGLSYEKHKVHITYIRKYNKIHGKSGLDQARAKQHIAEILEDIDASAKESSSKQKKVGGMKKAARVKGVDSVSVQTRREKDSNPVKQPSSLADLEMIWQEDT</sequence>
<dbReference type="PROSITE" id="PS50994">
    <property type="entry name" value="INTEGRASE"/>
    <property type="match status" value="1"/>
</dbReference>
<evidence type="ECO:0000313" key="4">
    <source>
        <dbReference type="Proteomes" id="UP000190064"/>
    </source>
</evidence>
<proteinExistence type="predicted"/>
<dbReference type="SUPFAM" id="SSF53098">
    <property type="entry name" value="Ribonuclease H-like"/>
    <property type="match status" value="1"/>
</dbReference>